<dbReference type="EMBL" id="QKKF02019521">
    <property type="protein sequence ID" value="RZF39900.1"/>
    <property type="molecule type" value="Genomic_DNA"/>
</dbReference>
<accession>A0A482X3D1</accession>
<reference evidence="1 2" key="1">
    <citation type="journal article" date="2017" name="Gigascience">
        <title>Genome sequence of the small brown planthopper, Laodelphax striatellus.</title>
        <authorList>
            <person name="Zhu J."/>
            <person name="Jiang F."/>
            <person name="Wang X."/>
            <person name="Yang P."/>
            <person name="Bao Y."/>
            <person name="Zhao W."/>
            <person name="Wang W."/>
            <person name="Lu H."/>
            <person name="Wang Q."/>
            <person name="Cui N."/>
            <person name="Li J."/>
            <person name="Chen X."/>
            <person name="Luo L."/>
            <person name="Yu J."/>
            <person name="Kang L."/>
            <person name="Cui F."/>
        </authorList>
    </citation>
    <scope>NUCLEOTIDE SEQUENCE [LARGE SCALE GENOMIC DNA]</scope>
    <source>
        <strain evidence="1">Lst14</strain>
    </source>
</reference>
<dbReference type="AlphaFoldDB" id="A0A482X3D1"/>
<protein>
    <submittedName>
        <fullName evidence="1">Uncharacterized protein</fullName>
    </submittedName>
</protein>
<proteinExistence type="predicted"/>
<sequence>MQYSTIPLLQNFAQAWNLLDILLITPKAAREKVYGELSLFHIYGQTLSCG</sequence>
<gene>
    <name evidence="1" type="ORF">LSTR_LSTR010528</name>
</gene>
<evidence type="ECO:0000313" key="2">
    <source>
        <dbReference type="Proteomes" id="UP000291343"/>
    </source>
</evidence>
<name>A0A482X3D1_LAOST</name>
<evidence type="ECO:0000313" key="1">
    <source>
        <dbReference type="EMBL" id="RZF39900.1"/>
    </source>
</evidence>
<dbReference type="InParanoid" id="A0A482X3D1"/>
<dbReference type="Proteomes" id="UP000291343">
    <property type="component" value="Unassembled WGS sequence"/>
</dbReference>
<keyword evidence="2" id="KW-1185">Reference proteome</keyword>
<organism evidence="1 2">
    <name type="scientific">Laodelphax striatellus</name>
    <name type="common">Small brown planthopper</name>
    <name type="synonym">Delphax striatella</name>
    <dbReference type="NCBI Taxonomy" id="195883"/>
    <lineage>
        <taxon>Eukaryota</taxon>
        <taxon>Metazoa</taxon>
        <taxon>Ecdysozoa</taxon>
        <taxon>Arthropoda</taxon>
        <taxon>Hexapoda</taxon>
        <taxon>Insecta</taxon>
        <taxon>Pterygota</taxon>
        <taxon>Neoptera</taxon>
        <taxon>Paraneoptera</taxon>
        <taxon>Hemiptera</taxon>
        <taxon>Auchenorrhyncha</taxon>
        <taxon>Fulgoroidea</taxon>
        <taxon>Delphacidae</taxon>
        <taxon>Criomorphinae</taxon>
        <taxon>Laodelphax</taxon>
    </lineage>
</organism>
<comment type="caution">
    <text evidence="1">The sequence shown here is derived from an EMBL/GenBank/DDBJ whole genome shotgun (WGS) entry which is preliminary data.</text>
</comment>